<dbReference type="Proteomes" id="UP000249099">
    <property type="component" value="Unassembled WGS sequence"/>
</dbReference>
<dbReference type="PANTHER" id="PTHR43586">
    <property type="entry name" value="CYSTEINE DESULFURASE"/>
    <property type="match status" value="1"/>
</dbReference>
<dbReference type="RefSeq" id="WP_112790012.1">
    <property type="nucleotide sequence ID" value="NZ_CP040415.1"/>
</dbReference>
<evidence type="ECO:0000256" key="5">
    <source>
        <dbReference type="ARBA" id="ARBA00050776"/>
    </source>
</evidence>
<dbReference type="InterPro" id="IPR010969">
    <property type="entry name" value="Cys_dSase-rel_unknwn_funct"/>
</dbReference>
<dbReference type="Pfam" id="PF00266">
    <property type="entry name" value="Aminotran_5"/>
    <property type="match status" value="1"/>
</dbReference>
<evidence type="ECO:0000313" key="9">
    <source>
        <dbReference type="Proteomes" id="UP000249099"/>
    </source>
</evidence>
<comment type="similarity">
    <text evidence="2">Belongs to the class-V pyridoxal-phosphate-dependent aminotransferase family. Csd subfamily.</text>
</comment>
<comment type="caution">
    <text evidence="8">The sequence shown here is derived from an EMBL/GenBank/DDBJ whole genome shotgun (WGS) entry which is preliminary data.</text>
</comment>
<organism evidence="8 9">
    <name type="scientific">Dolosigranulum pigrum</name>
    <dbReference type="NCBI Taxonomy" id="29394"/>
    <lineage>
        <taxon>Bacteria</taxon>
        <taxon>Bacillati</taxon>
        <taxon>Bacillota</taxon>
        <taxon>Bacilli</taxon>
        <taxon>Lactobacillales</taxon>
        <taxon>Carnobacteriaceae</taxon>
        <taxon>Dolosigranulum</taxon>
    </lineage>
</organism>
<dbReference type="PROSITE" id="PS00595">
    <property type="entry name" value="AA_TRANSFER_CLASS_5"/>
    <property type="match status" value="1"/>
</dbReference>
<dbReference type="InterPro" id="IPR016454">
    <property type="entry name" value="Cysteine_dSase"/>
</dbReference>
<dbReference type="EC" id="2.8.1.7" evidence="3"/>
<gene>
    <name evidence="8" type="ORF">B8A44_04175</name>
</gene>
<dbReference type="Gene3D" id="3.90.1150.10">
    <property type="entry name" value="Aspartate Aminotransferase, domain 1"/>
    <property type="match status" value="1"/>
</dbReference>
<evidence type="ECO:0000256" key="6">
    <source>
        <dbReference type="RuleBase" id="RU004504"/>
    </source>
</evidence>
<protein>
    <recommendedName>
        <fullName evidence="3">cysteine desulfurase</fullName>
        <ecNumber evidence="3">2.8.1.7</ecNumber>
    </recommendedName>
</protein>
<evidence type="ECO:0000256" key="2">
    <source>
        <dbReference type="ARBA" id="ARBA00010447"/>
    </source>
</evidence>
<dbReference type="InterPro" id="IPR015424">
    <property type="entry name" value="PyrdxlP-dep_Trfase"/>
</dbReference>
<dbReference type="InterPro" id="IPR000192">
    <property type="entry name" value="Aminotrans_V_dom"/>
</dbReference>
<name>A0A328KL40_9LACT</name>
<dbReference type="InterPro" id="IPR015421">
    <property type="entry name" value="PyrdxlP-dep_Trfase_major"/>
</dbReference>
<dbReference type="PIRSF" id="PIRSF005572">
    <property type="entry name" value="NifS"/>
    <property type="match status" value="1"/>
</dbReference>
<comment type="cofactor">
    <cofactor evidence="1 6">
        <name>pyridoxal 5'-phosphate</name>
        <dbReference type="ChEBI" id="CHEBI:597326"/>
    </cofactor>
</comment>
<dbReference type="InterPro" id="IPR015422">
    <property type="entry name" value="PyrdxlP-dep_Trfase_small"/>
</dbReference>
<dbReference type="PANTHER" id="PTHR43586:SF4">
    <property type="entry name" value="ISOPENICILLIN N EPIMERASE"/>
    <property type="match status" value="1"/>
</dbReference>
<dbReference type="InterPro" id="IPR020578">
    <property type="entry name" value="Aminotrans_V_PyrdxlP_BS"/>
</dbReference>
<accession>A0A328KL40</accession>
<reference evidence="8 9" key="1">
    <citation type="submission" date="2017-03" db="EMBL/GenBank/DDBJ databases">
        <title>wgs assembly of Dolosigranulum pigrum KPL CDC strains.</title>
        <authorList>
            <person name="Brugger S.D."/>
            <person name="Pettigrew M."/>
            <person name="Kong Y."/>
            <person name="Lemon K.P."/>
        </authorList>
    </citation>
    <scope>NUCLEOTIDE SEQUENCE [LARGE SCALE GENOMIC DNA]</scope>
    <source>
        <strain evidence="8 9">KPL1931_CDC4294-98</strain>
    </source>
</reference>
<dbReference type="AlphaFoldDB" id="A0A328KL40"/>
<feature type="domain" description="Aminotransferase class V" evidence="7">
    <location>
        <begin position="2"/>
        <end position="367"/>
    </location>
</feature>
<evidence type="ECO:0000259" key="7">
    <source>
        <dbReference type="Pfam" id="PF00266"/>
    </source>
</evidence>
<dbReference type="NCBIfam" id="TIGR01977">
    <property type="entry name" value="am_tr_V_EF2568"/>
    <property type="match status" value="1"/>
</dbReference>
<keyword evidence="4" id="KW-0663">Pyridoxal phosphate</keyword>
<evidence type="ECO:0000313" key="8">
    <source>
        <dbReference type="EMBL" id="RAN63947.1"/>
    </source>
</evidence>
<dbReference type="GO" id="GO:0031071">
    <property type="term" value="F:cysteine desulfurase activity"/>
    <property type="evidence" value="ECO:0007669"/>
    <property type="project" value="UniProtKB-EC"/>
</dbReference>
<proteinExistence type="inferred from homology"/>
<sequence>MIYLDNAATTLKKPPAVLEAVQEAMGSFGNAGRGGNDASLSSSRIIFQTREALNRLVGGTSSRQIVFTHNATESLNIAIRGLLNPGDHVITSVLEHNSVLRPLEALKASGIEVSYLPINEVGEVQVDKIPMLIQDNTTMIILAHGSNLTGSIIDLAYVGQLAEQYGLYFVVDAAQTLGAVPIDVQQMQIDVLCFTGHKGLLGPQGTGGLYVRESLDIRPLKAGGTGSESHQLTQPTQMPDRLEAGTLNSHGIAGLHAAVNYLLDYGVGQIQQHERELTAYFYNGIKDLANVTCYGPMQATYRCPIITLNIGSVDSSIISDRLLSDFDIATRSGAHCAPLAHDALGTSEQGAVRFSLSHFTTTEEIDQAIAAIHQFAQEYSH</sequence>
<dbReference type="Gene3D" id="3.40.640.10">
    <property type="entry name" value="Type I PLP-dependent aspartate aminotransferase-like (Major domain)"/>
    <property type="match status" value="1"/>
</dbReference>
<dbReference type="SUPFAM" id="SSF53383">
    <property type="entry name" value="PLP-dependent transferases"/>
    <property type="match status" value="1"/>
</dbReference>
<comment type="catalytic activity">
    <reaction evidence="5">
        <text>(sulfur carrier)-H + L-cysteine = (sulfur carrier)-SH + L-alanine</text>
        <dbReference type="Rhea" id="RHEA:43892"/>
        <dbReference type="Rhea" id="RHEA-COMP:14737"/>
        <dbReference type="Rhea" id="RHEA-COMP:14739"/>
        <dbReference type="ChEBI" id="CHEBI:29917"/>
        <dbReference type="ChEBI" id="CHEBI:35235"/>
        <dbReference type="ChEBI" id="CHEBI:57972"/>
        <dbReference type="ChEBI" id="CHEBI:64428"/>
        <dbReference type="EC" id="2.8.1.7"/>
    </reaction>
</comment>
<dbReference type="EMBL" id="NAQV01000011">
    <property type="protein sequence ID" value="RAN63947.1"/>
    <property type="molecule type" value="Genomic_DNA"/>
</dbReference>
<evidence type="ECO:0000256" key="1">
    <source>
        <dbReference type="ARBA" id="ARBA00001933"/>
    </source>
</evidence>
<evidence type="ECO:0000256" key="4">
    <source>
        <dbReference type="ARBA" id="ARBA00022898"/>
    </source>
</evidence>
<evidence type="ECO:0000256" key="3">
    <source>
        <dbReference type="ARBA" id="ARBA00012239"/>
    </source>
</evidence>